<dbReference type="EMBL" id="LSYV01000140">
    <property type="protein sequence ID" value="KXZ42511.1"/>
    <property type="molecule type" value="Genomic_DNA"/>
</dbReference>
<gene>
    <name evidence="1" type="ORF">GPECTOR_140g687</name>
</gene>
<reference evidence="2" key="1">
    <citation type="journal article" date="2016" name="Nat. Commun.">
        <title>The Gonium pectorale genome demonstrates co-option of cell cycle regulation during the evolution of multicellularity.</title>
        <authorList>
            <person name="Hanschen E.R."/>
            <person name="Marriage T.N."/>
            <person name="Ferris P.J."/>
            <person name="Hamaji T."/>
            <person name="Toyoda A."/>
            <person name="Fujiyama A."/>
            <person name="Neme R."/>
            <person name="Noguchi H."/>
            <person name="Minakuchi Y."/>
            <person name="Suzuki M."/>
            <person name="Kawai-Toyooka H."/>
            <person name="Smith D.R."/>
            <person name="Sparks H."/>
            <person name="Anderson J."/>
            <person name="Bakaric R."/>
            <person name="Luria V."/>
            <person name="Karger A."/>
            <person name="Kirschner M.W."/>
            <person name="Durand P.M."/>
            <person name="Michod R.E."/>
            <person name="Nozaki H."/>
            <person name="Olson B.J."/>
        </authorList>
    </citation>
    <scope>NUCLEOTIDE SEQUENCE [LARGE SCALE GENOMIC DNA]</scope>
    <source>
        <strain evidence="2">NIES-2863</strain>
    </source>
</reference>
<evidence type="ECO:0000313" key="1">
    <source>
        <dbReference type="EMBL" id="KXZ42511.1"/>
    </source>
</evidence>
<evidence type="ECO:0000313" key="2">
    <source>
        <dbReference type="Proteomes" id="UP000075714"/>
    </source>
</evidence>
<proteinExistence type="predicted"/>
<dbReference type="AlphaFoldDB" id="A0A150FY14"/>
<organism evidence="1 2">
    <name type="scientific">Gonium pectorale</name>
    <name type="common">Green alga</name>
    <dbReference type="NCBI Taxonomy" id="33097"/>
    <lineage>
        <taxon>Eukaryota</taxon>
        <taxon>Viridiplantae</taxon>
        <taxon>Chlorophyta</taxon>
        <taxon>core chlorophytes</taxon>
        <taxon>Chlorophyceae</taxon>
        <taxon>CS clade</taxon>
        <taxon>Chlamydomonadales</taxon>
        <taxon>Volvocaceae</taxon>
        <taxon>Gonium</taxon>
    </lineage>
</organism>
<sequence>MEAHQAAAAKKERDRVEKLQWAKRRADNAAKVILRHAADPGKLANIRDADGLIKHLRDNDAIVTTRWKGVSTGQFVAYTPTDEVRGFVAEARKLAKNGPVKLSKDRPGTDLRHSVLHRISAGIDRFDGPTVDAVEEHMNNLAALQMLRDVHVNLTADDLEAIEARTLDTYELPELKCFIGNMRQSHLAGGVVGTHFVDGATTYIPWEWGGTKPCGQNIIDLPYRNALINVSIRFMLNGLMDPEKPYAFGYMEMGQFILYRHDGTAWGDYSQRGNGQRGNGQTGDGWLTVGLVRDEQHEYPPTEKVVQRLSELMMLPSCEPEAELKLQDWATALHLAEGKITEAPNPSLRRNMHGLKYPDIRLMKRITTLLEGRFETRGKSGMEYVRAMAYGGDPTYEVPMMTAAGQYVEEEEEATLGGDKEDDNLEDDMAAYLANMD</sequence>
<keyword evidence="2" id="KW-1185">Reference proteome</keyword>
<dbReference type="Proteomes" id="UP000075714">
    <property type="component" value="Unassembled WGS sequence"/>
</dbReference>
<comment type="caution">
    <text evidence="1">The sequence shown here is derived from an EMBL/GenBank/DDBJ whole genome shotgun (WGS) entry which is preliminary data.</text>
</comment>
<accession>A0A150FY14</accession>
<name>A0A150FY14_GONPE</name>
<protein>
    <submittedName>
        <fullName evidence="1">Uncharacterized protein</fullName>
    </submittedName>
</protein>